<protein>
    <submittedName>
        <fullName evidence="2">Uncharacterized protein</fullName>
    </submittedName>
</protein>
<evidence type="ECO:0000313" key="3">
    <source>
        <dbReference type="Proteomes" id="UP000828390"/>
    </source>
</evidence>
<dbReference type="AlphaFoldDB" id="A0A9D4QYD8"/>
<keyword evidence="3" id="KW-1185">Reference proteome</keyword>
<comment type="caution">
    <text evidence="2">The sequence shown here is derived from an EMBL/GenBank/DDBJ whole genome shotgun (WGS) entry which is preliminary data.</text>
</comment>
<name>A0A9D4QYD8_DREPO</name>
<accession>A0A9D4QYD8</accession>
<dbReference type="Proteomes" id="UP000828390">
    <property type="component" value="Unassembled WGS sequence"/>
</dbReference>
<sequence length="51" mass="6019">MRRKSMYCTLVVDDSYVQNENQLSSREEGVELPELEPHERIEHVNINSELT</sequence>
<dbReference type="EMBL" id="JAIWYP010000003">
    <property type="protein sequence ID" value="KAH3848159.1"/>
    <property type="molecule type" value="Genomic_DNA"/>
</dbReference>
<evidence type="ECO:0000313" key="2">
    <source>
        <dbReference type="EMBL" id="KAH3848159.1"/>
    </source>
</evidence>
<reference evidence="2" key="2">
    <citation type="submission" date="2020-11" db="EMBL/GenBank/DDBJ databases">
        <authorList>
            <person name="McCartney M.A."/>
            <person name="Auch B."/>
            <person name="Kono T."/>
            <person name="Mallez S."/>
            <person name="Becker A."/>
            <person name="Gohl D.M."/>
            <person name="Silverstein K.A.T."/>
            <person name="Koren S."/>
            <person name="Bechman K.B."/>
            <person name="Herman A."/>
            <person name="Abrahante J.E."/>
            <person name="Garbe J."/>
        </authorList>
    </citation>
    <scope>NUCLEOTIDE SEQUENCE</scope>
    <source>
        <strain evidence="2">Duluth1</strain>
        <tissue evidence="2">Whole animal</tissue>
    </source>
</reference>
<feature type="region of interest" description="Disordered" evidence="1">
    <location>
        <begin position="21"/>
        <end position="51"/>
    </location>
</feature>
<feature type="compositionally biased region" description="Basic and acidic residues" evidence="1">
    <location>
        <begin position="25"/>
        <end position="43"/>
    </location>
</feature>
<evidence type="ECO:0000256" key="1">
    <source>
        <dbReference type="SAM" id="MobiDB-lite"/>
    </source>
</evidence>
<organism evidence="2 3">
    <name type="scientific">Dreissena polymorpha</name>
    <name type="common">Zebra mussel</name>
    <name type="synonym">Mytilus polymorpha</name>
    <dbReference type="NCBI Taxonomy" id="45954"/>
    <lineage>
        <taxon>Eukaryota</taxon>
        <taxon>Metazoa</taxon>
        <taxon>Spiralia</taxon>
        <taxon>Lophotrochozoa</taxon>
        <taxon>Mollusca</taxon>
        <taxon>Bivalvia</taxon>
        <taxon>Autobranchia</taxon>
        <taxon>Heteroconchia</taxon>
        <taxon>Euheterodonta</taxon>
        <taxon>Imparidentia</taxon>
        <taxon>Neoheterodontei</taxon>
        <taxon>Myida</taxon>
        <taxon>Dreissenoidea</taxon>
        <taxon>Dreissenidae</taxon>
        <taxon>Dreissena</taxon>
    </lineage>
</organism>
<proteinExistence type="predicted"/>
<reference evidence="2" key="1">
    <citation type="journal article" date="2019" name="bioRxiv">
        <title>The Genome of the Zebra Mussel, Dreissena polymorpha: A Resource for Invasive Species Research.</title>
        <authorList>
            <person name="McCartney M.A."/>
            <person name="Auch B."/>
            <person name="Kono T."/>
            <person name="Mallez S."/>
            <person name="Zhang Y."/>
            <person name="Obille A."/>
            <person name="Becker A."/>
            <person name="Abrahante J.E."/>
            <person name="Garbe J."/>
            <person name="Badalamenti J.P."/>
            <person name="Herman A."/>
            <person name="Mangelson H."/>
            <person name="Liachko I."/>
            <person name="Sullivan S."/>
            <person name="Sone E.D."/>
            <person name="Koren S."/>
            <person name="Silverstein K.A.T."/>
            <person name="Beckman K.B."/>
            <person name="Gohl D.M."/>
        </authorList>
    </citation>
    <scope>NUCLEOTIDE SEQUENCE</scope>
    <source>
        <strain evidence="2">Duluth1</strain>
        <tissue evidence="2">Whole animal</tissue>
    </source>
</reference>
<gene>
    <name evidence="2" type="ORF">DPMN_090509</name>
</gene>